<dbReference type="GO" id="GO:0004674">
    <property type="term" value="F:protein serine/threonine kinase activity"/>
    <property type="evidence" value="ECO:0007669"/>
    <property type="project" value="UniProtKB-KW"/>
</dbReference>
<feature type="domain" description="PASTA" evidence="14">
    <location>
        <begin position="508"/>
        <end position="573"/>
    </location>
</feature>
<evidence type="ECO:0000259" key="14">
    <source>
        <dbReference type="PROSITE" id="PS51178"/>
    </source>
</evidence>
<dbReference type="OrthoDB" id="9762169at2"/>
<comment type="caution">
    <text evidence="15">The sequence shown here is derived from an EMBL/GenBank/DDBJ whole genome shotgun (WGS) entry which is preliminary data.</text>
</comment>
<evidence type="ECO:0000256" key="10">
    <source>
        <dbReference type="PROSITE-ProRule" id="PRU10141"/>
    </source>
</evidence>
<dbReference type="SUPFAM" id="SSF56112">
    <property type="entry name" value="Protein kinase-like (PK-like)"/>
    <property type="match status" value="1"/>
</dbReference>
<dbReference type="GO" id="GO:0045717">
    <property type="term" value="P:negative regulation of fatty acid biosynthetic process"/>
    <property type="evidence" value="ECO:0007669"/>
    <property type="project" value="UniProtKB-ARBA"/>
</dbReference>
<feature type="domain" description="PASTA" evidence="14">
    <location>
        <begin position="372"/>
        <end position="438"/>
    </location>
</feature>
<dbReference type="InterPro" id="IPR005543">
    <property type="entry name" value="PASTA_dom"/>
</dbReference>
<evidence type="ECO:0000256" key="12">
    <source>
        <dbReference type="SAM" id="Phobius"/>
    </source>
</evidence>
<evidence type="ECO:0000256" key="4">
    <source>
        <dbReference type="ARBA" id="ARBA00022737"/>
    </source>
</evidence>
<dbReference type="InterPro" id="IPR008271">
    <property type="entry name" value="Ser/Thr_kinase_AS"/>
</dbReference>
<dbReference type="AlphaFoldDB" id="A0A243Q3V4"/>
<keyword evidence="16" id="KW-1185">Reference proteome</keyword>
<dbReference type="EMBL" id="NGFO01000052">
    <property type="protein sequence ID" value="OUC75766.1"/>
    <property type="molecule type" value="Genomic_DNA"/>
</dbReference>
<gene>
    <name evidence="15" type="ORF">CA982_25025</name>
</gene>
<feature type="region of interest" description="Disordered" evidence="11">
    <location>
        <begin position="581"/>
        <end position="637"/>
    </location>
</feature>
<dbReference type="PROSITE" id="PS50011">
    <property type="entry name" value="PROTEIN_KINASE_DOM"/>
    <property type="match status" value="1"/>
</dbReference>
<keyword evidence="4" id="KW-0677">Repeat</keyword>
<reference evidence="15 16" key="1">
    <citation type="submission" date="2017-05" db="EMBL/GenBank/DDBJ databases">
        <title>Biotechnological potential of actinobacteria isolated from South African environments.</title>
        <authorList>
            <person name="Le Roes-Hill M."/>
            <person name="Prins A."/>
            <person name="Durrell K.A."/>
        </authorList>
    </citation>
    <scope>NUCLEOTIDE SEQUENCE [LARGE SCALE GENOMIC DNA]</scope>
    <source>
        <strain evidence="15">BS2</strain>
    </source>
</reference>
<feature type="compositionally biased region" description="Polar residues" evidence="11">
    <location>
        <begin position="627"/>
        <end position="637"/>
    </location>
</feature>
<comment type="catalytic activity">
    <reaction evidence="8">
        <text>L-threonyl-[protein] + ATP = O-phospho-L-threonyl-[protein] + ADP + H(+)</text>
        <dbReference type="Rhea" id="RHEA:46608"/>
        <dbReference type="Rhea" id="RHEA-COMP:11060"/>
        <dbReference type="Rhea" id="RHEA-COMP:11605"/>
        <dbReference type="ChEBI" id="CHEBI:15378"/>
        <dbReference type="ChEBI" id="CHEBI:30013"/>
        <dbReference type="ChEBI" id="CHEBI:30616"/>
        <dbReference type="ChEBI" id="CHEBI:61977"/>
        <dbReference type="ChEBI" id="CHEBI:456216"/>
        <dbReference type="EC" id="2.7.11.1"/>
    </reaction>
</comment>
<feature type="domain" description="PASTA" evidence="14">
    <location>
        <begin position="574"/>
        <end position="644"/>
    </location>
</feature>
<dbReference type="PROSITE" id="PS51178">
    <property type="entry name" value="PASTA"/>
    <property type="match status" value="4"/>
</dbReference>
<comment type="catalytic activity">
    <reaction evidence="9">
        <text>L-seryl-[protein] + ATP = O-phospho-L-seryl-[protein] + ADP + H(+)</text>
        <dbReference type="Rhea" id="RHEA:17989"/>
        <dbReference type="Rhea" id="RHEA-COMP:9863"/>
        <dbReference type="Rhea" id="RHEA-COMP:11604"/>
        <dbReference type="ChEBI" id="CHEBI:15378"/>
        <dbReference type="ChEBI" id="CHEBI:29999"/>
        <dbReference type="ChEBI" id="CHEBI:30616"/>
        <dbReference type="ChEBI" id="CHEBI:83421"/>
        <dbReference type="ChEBI" id="CHEBI:456216"/>
        <dbReference type="EC" id="2.7.11.1"/>
    </reaction>
</comment>
<keyword evidence="12" id="KW-0472">Membrane</keyword>
<evidence type="ECO:0000256" key="11">
    <source>
        <dbReference type="SAM" id="MobiDB-lite"/>
    </source>
</evidence>
<dbReference type="Gene3D" id="3.30.200.20">
    <property type="entry name" value="Phosphorylase Kinase, domain 1"/>
    <property type="match status" value="1"/>
</dbReference>
<dbReference type="SMART" id="SM00220">
    <property type="entry name" value="S_TKc"/>
    <property type="match status" value="1"/>
</dbReference>
<keyword evidence="5 10" id="KW-0547">Nucleotide-binding</keyword>
<dbReference type="NCBIfam" id="NF033483">
    <property type="entry name" value="PknB_PASTA_kin"/>
    <property type="match status" value="1"/>
</dbReference>
<evidence type="ECO:0000256" key="3">
    <source>
        <dbReference type="ARBA" id="ARBA00022679"/>
    </source>
</evidence>
<evidence type="ECO:0000256" key="1">
    <source>
        <dbReference type="ARBA" id="ARBA00012513"/>
    </source>
</evidence>
<dbReference type="InterPro" id="IPR000719">
    <property type="entry name" value="Prot_kinase_dom"/>
</dbReference>
<keyword evidence="2 15" id="KW-0723">Serine/threonine-protein kinase</keyword>
<dbReference type="Pfam" id="PF03793">
    <property type="entry name" value="PASTA"/>
    <property type="match status" value="4"/>
</dbReference>
<dbReference type="Gene3D" id="1.10.510.10">
    <property type="entry name" value="Transferase(Phosphotransferase) domain 1"/>
    <property type="match status" value="1"/>
</dbReference>
<evidence type="ECO:0000313" key="16">
    <source>
        <dbReference type="Proteomes" id="UP000194632"/>
    </source>
</evidence>
<evidence type="ECO:0000256" key="7">
    <source>
        <dbReference type="ARBA" id="ARBA00022840"/>
    </source>
</evidence>
<evidence type="ECO:0000259" key="13">
    <source>
        <dbReference type="PROSITE" id="PS50011"/>
    </source>
</evidence>
<dbReference type="PROSITE" id="PS00108">
    <property type="entry name" value="PROTEIN_KINASE_ST"/>
    <property type="match status" value="1"/>
</dbReference>
<dbReference type="GO" id="GO:0005524">
    <property type="term" value="F:ATP binding"/>
    <property type="evidence" value="ECO:0007669"/>
    <property type="project" value="UniProtKB-UniRule"/>
</dbReference>
<evidence type="ECO:0000256" key="5">
    <source>
        <dbReference type="ARBA" id="ARBA00022741"/>
    </source>
</evidence>
<keyword evidence="7 10" id="KW-0067">ATP-binding</keyword>
<keyword evidence="3" id="KW-0808">Transferase</keyword>
<dbReference type="FunFam" id="1.10.510.10:FF:000021">
    <property type="entry name" value="Serine/threonine protein kinase"/>
    <property type="match status" value="1"/>
</dbReference>
<dbReference type="PROSITE" id="PS00107">
    <property type="entry name" value="PROTEIN_KINASE_ATP"/>
    <property type="match status" value="1"/>
</dbReference>
<dbReference type="FunFam" id="3.30.200.20:FF:000035">
    <property type="entry name" value="Serine/threonine protein kinase Stk1"/>
    <property type="match status" value="1"/>
</dbReference>
<dbReference type="RefSeq" id="WP_086537818.1">
    <property type="nucleotide sequence ID" value="NZ_NGFO01000052.1"/>
</dbReference>
<dbReference type="InterPro" id="IPR011009">
    <property type="entry name" value="Kinase-like_dom_sf"/>
</dbReference>
<dbReference type="EC" id="2.7.11.1" evidence="1"/>
<evidence type="ECO:0000256" key="8">
    <source>
        <dbReference type="ARBA" id="ARBA00047899"/>
    </source>
</evidence>
<dbReference type="CDD" id="cd14014">
    <property type="entry name" value="STKc_PknB_like"/>
    <property type="match status" value="1"/>
</dbReference>
<name>A0A243Q3V4_9ACTN</name>
<protein>
    <recommendedName>
        <fullName evidence="1">non-specific serine/threonine protein kinase</fullName>
        <ecNumber evidence="1">2.7.11.1</ecNumber>
    </recommendedName>
</protein>
<accession>A0A243Q3V4</accession>
<dbReference type="PANTHER" id="PTHR43289">
    <property type="entry name" value="MITOGEN-ACTIVATED PROTEIN KINASE KINASE KINASE 20-RELATED"/>
    <property type="match status" value="1"/>
</dbReference>
<dbReference type="CDD" id="cd06577">
    <property type="entry name" value="PASTA_pknB"/>
    <property type="match status" value="4"/>
</dbReference>
<dbReference type="Gene3D" id="3.30.10.20">
    <property type="match status" value="4"/>
</dbReference>
<feature type="transmembrane region" description="Helical" evidence="12">
    <location>
        <begin position="346"/>
        <end position="368"/>
    </location>
</feature>
<dbReference type="SMART" id="SM00740">
    <property type="entry name" value="PASTA"/>
    <property type="match status" value="4"/>
</dbReference>
<organism evidence="15 16">
    <name type="scientific">Gordonia lacunae</name>
    <dbReference type="NCBI Taxonomy" id="417102"/>
    <lineage>
        <taxon>Bacteria</taxon>
        <taxon>Bacillati</taxon>
        <taxon>Actinomycetota</taxon>
        <taxon>Actinomycetes</taxon>
        <taxon>Mycobacteriales</taxon>
        <taxon>Gordoniaceae</taxon>
        <taxon>Gordonia</taxon>
    </lineage>
</organism>
<dbReference type="Proteomes" id="UP000194632">
    <property type="component" value="Unassembled WGS sequence"/>
</dbReference>
<feature type="compositionally biased region" description="Basic and acidic residues" evidence="11">
    <location>
        <begin position="328"/>
        <end position="339"/>
    </location>
</feature>
<evidence type="ECO:0000256" key="6">
    <source>
        <dbReference type="ARBA" id="ARBA00022777"/>
    </source>
</evidence>
<dbReference type="InterPro" id="IPR017441">
    <property type="entry name" value="Protein_kinase_ATP_BS"/>
</dbReference>
<sequence length="650" mass="69689">MSTPHHLSDRYELGETLGFGGMSEVHYARDLLLHRDVAVKVLRADLARDPSFYLRFRREAQNAAKLNHPTIVQVFDTGEAETEDGPLPFIVMEYVDGDTLRDVLRANGPISPRQAMTWMADVAAAMDFSHRNGIVHRDMKPANVMIDKSGAVKVMDFGIARAMSDATSTMTQTSAVMGTAQYLSPEQARGIKVDPRSDIYSMGCVLFELLTGEPPFTGDSPVAVAHQHVHEDPPWPSHVRPEIPRELDSVVLKAMSKNKDNRYQSAADLRADLIRVLAGGKPSAPMLLSDEERTEFIDTGPRRPTRAETTGPRRAIPARTANGNGGNHRRDDADEDGKTPRRRSRLLMAGALAVVALLIGTLFLWSPWSSGSAPQESVPAVSGLSSDDAQASLERAGFEVRVLEEPSLDVGAGLATRTTPGEGVMAAEGSEIALYVSTGPQRVRLPSDLVGKTPTEALDSLKVLGFTNVRTDRVDSSAEMKDKVVSTAPAVGTEVPVNGAVVVNVGNGPREVTVRDVVGMSEDRARSVLEELGMTVVVVAADSDRPAGEVISTSPGPGSTAEQGSTVQISVSRGNLFTVPNLRGKTPADAQTELERAGWERSTLTRQTRNVPLGSPDDGRVVGQEPNPGSQTRKSGSITIIVGQASLLPN</sequence>
<dbReference type="PANTHER" id="PTHR43289:SF6">
    <property type="entry name" value="SERINE_THREONINE-PROTEIN KINASE NEKL-3"/>
    <property type="match status" value="1"/>
</dbReference>
<dbReference type="STRING" id="417102.CA982_25025"/>
<feature type="binding site" evidence="10">
    <location>
        <position position="40"/>
    </location>
    <ligand>
        <name>ATP</name>
        <dbReference type="ChEBI" id="CHEBI:30616"/>
    </ligand>
</feature>
<proteinExistence type="predicted"/>
<keyword evidence="12" id="KW-0812">Transmembrane</keyword>
<feature type="region of interest" description="Disordered" evidence="11">
    <location>
        <begin position="284"/>
        <end position="341"/>
    </location>
</feature>
<evidence type="ECO:0000256" key="9">
    <source>
        <dbReference type="ARBA" id="ARBA00048679"/>
    </source>
</evidence>
<keyword evidence="12" id="KW-1133">Transmembrane helix</keyword>
<dbReference type="Pfam" id="PF00069">
    <property type="entry name" value="Pkinase"/>
    <property type="match status" value="1"/>
</dbReference>
<feature type="domain" description="Protein kinase" evidence="13">
    <location>
        <begin position="11"/>
        <end position="274"/>
    </location>
</feature>
<evidence type="ECO:0000313" key="15">
    <source>
        <dbReference type="EMBL" id="OUC75766.1"/>
    </source>
</evidence>
<evidence type="ECO:0000256" key="2">
    <source>
        <dbReference type="ARBA" id="ARBA00022527"/>
    </source>
</evidence>
<feature type="domain" description="PASTA" evidence="14">
    <location>
        <begin position="439"/>
        <end position="507"/>
    </location>
</feature>
<keyword evidence="6 15" id="KW-0418">Kinase</keyword>